<dbReference type="InterPro" id="IPR000792">
    <property type="entry name" value="Tscrpt_reg_LuxR_C"/>
</dbReference>
<evidence type="ECO:0000256" key="3">
    <source>
        <dbReference type="ARBA" id="ARBA00023163"/>
    </source>
</evidence>
<accession>A0A4R2Q9G4</accession>
<reference evidence="5 6" key="1">
    <citation type="submission" date="2019-03" db="EMBL/GenBank/DDBJ databases">
        <title>Genomic Encyclopedia of Type Strains, Phase IV (KMG-IV): sequencing the most valuable type-strain genomes for metagenomic binning, comparative biology and taxonomic classification.</title>
        <authorList>
            <person name="Goeker M."/>
        </authorList>
    </citation>
    <scope>NUCLEOTIDE SEQUENCE [LARGE SCALE GENOMIC DNA]</scope>
    <source>
        <strain evidence="5 6">DSM 45765</strain>
    </source>
</reference>
<dbReference type="EMBL" id="SLXQ01000022">
    <property type="protein sequence ID" value="TCP43395.1"/>
    <property type="molecule type" value="Genomic_DNA"/>
</dbReference>
<dbReference type="SMART" id="SM00421">
    <property type="entry name" value="HTH_LUXR"/>
    <property type="match status" value="1"/>
</dbReference>
<dbReference type="Pfam" id="PF00196">
    <property type="entry name" value="GerE"/>
    <property type="match status" value="1"/>
</dbReference>
<evidence type="ECO:0000259" key="4">
    <source>
        <dbReference type="PROSITE" id="PS50043"/>
    </source>
</evidence>
<comment type="caution">
    <text evidence="5">The sequence shown here is derived from an EMBL/GenBank/DDBJ whole genome shotgun (WGS) entry which is preliminary data.</text>
</comment>
<dbReference type="PROSITE" id="PS50043">
    <property type="entry name" value="HTH_LUXR_2"/>
    <property type="match status" value="1"/>
</dbReference>
<dbReference type="Gene3D" id="1.10.10.10">
    <property type="entry name" value="Winged helix-like DNA-binding domain superfamily/Winged helix DNA-binding domain"/>
    <property type="match status" value="1"/>
</dbReference>
<evidence type="ECO:0000256" key="1">
    <source>
        <dbReference type="ARBA" id="ARBA00023015"/>
    </source>
</evidence>
<dbReference type="SUPFAM" id="SSF46894">
    <property type="entry name" value="C-terminal effector domain of the bipartite response regulators"/>
    <property type="match status" value="1"/>
</dbReference>
<dbReference type="AlphaFoldDB" id="A0A4R2Q9G4"/>
<dbReference type="PANTHER" id="PTHR44688">
    <property type="entry name" value="DNA-BINDING TRANSCRIPTIONAL ACTIVATOR DEVR_DOSR"/>
    <property type="match status" value="1"/>
</dbReference>
<name>A0A4R2Q9G4_9PSEU</name>
<dbReference type="InterPro" id="IPR029016">
    <property type="entry name" value="GAF-like_dom_sf"/>
</dbReference>
<dbReference type="PROSITE" id="PS00622">
    <property type="entry name" value="HTH_LUXR_1"/>
    <property type="match status" value="1"/>
</dbReference>
<evidence type="ECO:0000313" key="5">
    <source>
        <dbReference type="EMBL" id="TCP43395.1"/>
    </source>
</evidence>
<keyword evidence="6" id="KW-1185">Reference proteome</keyword>
<protein>
    <submittedName>
        <fullName evidence="5">Regulatory LuxR family protein</fullName>
    </submittedName>
</protein>
<dbReference type="PANTHER" id="PTHR44688:SF16">
    <property type="entry name" value="DNA-BINDING TRANSCRIPTIONAL ACTIVATOR DEVR_DOSR"/>
    <property type="match status" value="1"/>
</dbReference>
<dbReference type="OrthoDB" id="4069167at2"/>
<evidence type="ECO:0000313" key="6">
    <source>
        <dbReference type="Proteomes" id="UP000294911"/>
    </source>
</evidence>
<evidence type="ECO:0000256" key="2">
    <source>
        <dbReference type="ARBA" id="ARBA00023125"/>
    </source>
</evidence>
<dbReference type="GO" id="GO:0003677">
    <property type="term" value="F:DNA binding"/>
    <property type="evidence" value="ECO:0007669"/>
    <property type="project" value="UniProtKB-KW"/>
</dbReference>
<dbReference type="Proteomes" id="UP000294911">
    <property type="component" value="Unassembled WGS sequence"/>
</dbReference>
<dbReference type="PRINTS" id="PR00038">
    <property type="entry name" value="HTHLUXR"/>
</dbReference>
<dbReference type="RefSeq" id="WP_132880694.1">
    <property type="nucleotide sequence ID" value="NZ_SLXQ01000022.1"/>
</dbReference>
<organism evidence="5 6">
    <name type="scientific">Tamaricihabitans halophyticus</name>
    <dbReference type="NCBI Taxonomy" id="1262583"/>
    <lineage>
        <taxon>Bacteria</taxon>
        <taxon>Bacillati</taxon>
        <taxon>Actinomycetota</taxon>
        <taxon>Actinomycetes</taxon>
        <taxon>Pseudonocardiales</taxon>
        <taxon>Pseudonocardiaceae</taxon>
        <taxon>Tamaricihabitans</taxon>
    </lineage>
</organism>
<dbReference type="Gene3D" id="3.30.450.40">
    <property type="match status" value="1"/>
</dbReference>
<dbReference type="CDD" id="cd06170">
    <property type="entry name" value="LuxR_C_like"/>
    <property type="match status" value="1"/>
</dbReference>
<gene>
    <name evidence="5" type="ORF">EV191_1229</name>
</gene>
<dbReference type="InterPro" id="IPR016032">
    <property type="entry name" value="Sig_transdc_resp-reg_C-effctor"/>
</dbReference>
<keyword evidence="3" id="KW-0804">Transcription</keyword>
<dbReference type="InterPro" id="IPR036388">
    <property type="entry name" value="WH-like_DNA-bd_sf"/>
</dbReference>
<sequence length="284" mass="30429">MNDVDPQPDQDGFAALLHQVRDTTELDVTFGGSVSATSSVRQYEHVLIDTFSGDGMEPLAGLGVVAGTGLGGKVLAMVRPATVVDYECAGGITHHYDWHVAAANLRAVLALPIAPRGKPRAVLYGALRTPVSFGDDVVAAAQRAVRGFEAELLVADEVNRRVAELTSTDSLAGAQEELRDVYAELRAIAATVSDVALRERLERLCARVPGQRTSTEHMSAPVLSRREVDVLAQAACGLTNAEIAERLGVVPSTVKAYLKHAMRKLDTRNRVEAVRAARRFGIIP</sequence>
<keyword evidence="1" id="KW-0805">Transcription regulation</keyword>
<keyword evidence="2" id="KW-0238">DNA-binding</keyword>
<dbReference type="GO" id="GO:0006355">
    <property type="term" value="P:regulation of DNA-templated transcription"/>
    <property type="evidence" value="ECO:0007669"/>
    <property type="project" value="InterPro"/>
</dbReference>
<proteinExistence type="predicted"/>
<feature type="domain" description="HTH luxR-type" evidence="4">
    <location>
        <begin position="216"/>
        <end position="281"/>
    </location>
</feature>